<sequence>MAGSITALGTTYNLPNYTGVLHQLTPDDTPFFSAIGGLTGGGQTTAKEFEWQTFDLRSAGQNTALEGQDAPTDQERVRGSVDNITQIHHETVGVSYTKLAAVGAHSGLNIEATNPVRNELDWQVEQMLKQMVRDVEYSCINGVYQKPTDNTTARKTRGMIQAITTNTSSAGTALGSAAGAISTDAFTLTAHGLVAGDQVTLDTIVNLTGISADTPYYVVTTTTNTFKLAATKGGAAIDLTGADGTANVTKLAAVTKSIIDGALQTVFDNGGIMESETATLVVGSTSKRGVTDAYANAYGKYQETSRTVGGVSLQTIQTDFGVLNIMLDRHMPRHKIMIASLEECMPVYLETPGKGHFFAEPLAKTGAKERTQLYGEVGLKYGNERKHGLVTGLVASL</sequence>
<comment type="caution">
    <text evidence="1">The sequence shown here is derived from an EMBL/GenBank/DDBJ whole genome shotgun (WGS) entry which is preliminary data.</text>
</comment>
<proteinExistence type="predicted"/>
<dbReference type="RefSeq" id="WP_307627512.1">
    <property type="nucleotide sequence ID" value="NZ_JAUSZS010000004.1"/>
</dbReference>
<dbReference type="Proteomes" id="UP001223072">
    <property type="component" value="Unassembled WGS sequence"/>
</dbReference>
<organism evidence="1 2">
    <name type="scientific">Streptomyces turgidiscabies</name>
    <dbReference type="NCBI Taxonomy" id="85558"/>
    <lineage>
        <taxon>Bacteria</taxon>
        <taxon>Bacillati</taxon>
        <taxon>Actinomycetota</taxon>
        <taxon>Actinomycetes</taxon>
        <taxon>Kitasatosporales</taxon>
        <taxon>Streptomycetaceae</taxon>
        <taxon>Streptomyces</taxon>
    </lineage>
</organism>
<dbReference type="EMBL" id="JAUSZS010000004">
    <property type="protein sequence ID" value="MDQ0933797.1"/>
    <property type="molecule type" value="Genomic_DNA"/>
</dbReference>
<evidence type="ECO:0008006" key="3">
    <source>
        <dbReference type="Google" id="ProtNLM"/>
    </source>
</evidence>
<dbReference type="Pfam" id="PF17236">
    <property type="entry name" value="SU10_MCP"/>
    <property type="match status" value="1"/>
</dbReference>
<keyword evidence="2" id="KW-1185">Reference proteome</keyword>
<gene>
    <name evidence="1" type="ORF">QFZ49_003737</name>
</gene>
<accession>A0ABU0RRM1</accession>
<evidence type="ECO:0000313" key="2">
    <source>
        <dbReference type="Proteomes" id="UP001223072"/>
    </source>
</evidence>
<evidence type="ECO:0000313" key="1">
    <source>
        <dbReference type="EMBL" id="MDQ0933797.1"/>
    </source>
</evidence>
<dbReference type="InterPro" id="IPR035198">
    <property type="entry name" value="SU10_MCP"/>
</dbReference>
<reference evidence="1 2" key="1">
    <citation type="submission" date="2023-07" db="EMBL/GenBank/DDBJ databases">
        <title>Comparative genomics of wheat-associated soil bacteria to identify genetic determinants of phenazine resistance.</title>
        <authorList>
            <person name="Mouncey N."/>
        </authorList>
    </citation>
    <scope>NUCLEOTIDE SEQUENCE [LARGE SCALE GENOMIC DNA]</scope>
    <source>
        <strain evidence="1 2">W2I16</strain>
    </source>
</reference>
<protein>
    <recommendedName>
        <fullName evidence="3">Major capsid protein</fullName>
    </recommendedName>
</protein>
<name>A0ABU0RRM1_9ACTN</name>